<gene>
    <name evidence="5" type="ORF">Cfor_08564</name>
</gene>
<dbReference type="CDD" id="cd04301">
    <property type="entry name" value="NAT_SF"/>
    <property type="match status" value="1"/>
</dbReference>
<dbReference type="InterPro" id="IPR016181">
    <property type="entry name" value="Acyl_CoA_acyltransferase"/>
</dbReference>
<dbReference type="PANTHER" id="PTHR10545:SF29">
    <property type="entry name" value="GH14572P-RELATED"/>
    <property type="match status" value="1"/>
</dbReference>
<name>A0A6L2PNJ1_COPFO</name>
<evidence type="ECO:0000256" key="2">
    <source>
        <dbReference type="ARBA" id="ARBA00022679"/>
    </source>
</evidence>
<dbReference type="InParanoid" id="A0A6L2PNJ1"/>
<dbReference type="OrthoDB" id="7305308at2759"/>
<dbReference type="InterPro" id="IPR000182">
    <property type="entry name" value="GNAT_dom"/>
</dbReference>
<evidence type="ECO:0000313" key="6">
    <source>
        <dbReference type="Proteomes" id="UP000502823"/>
    </source>
</evidence>
<dbReference type="PROSITE" id="PS51186">
    <property type="entry name" value="GNAT"/>
    <property type="match status" value="1"/>
</dbReference>
<dbReference type="InterPro" id="IPR051016">
    <property type="entry name" value="Diverse_Substrate_AcTransf"/>
</dbReference>
<evidence type="ECO:0000259" key="4">
    <source>
        <dbReference type="PROSITE" id="PS51186"/>
    </source>
</evidence>
<keyword evidence="2" id="KW-0808">Transferase</keyword>
<comment type="similarity">
    <text evidence="1">Belongs to the acetyltransferase family.</text>
</comment>
<dbReference type="GO" id="GO:0008080">
    <property type="term" value="F:N-acetyltransferase activity"/>
    <property type="evidence" value="ECO:0007669"/>
    <property type="project" value="TreeGrafter"/>
</dbReference>
<dbReference type="PANTHER" id="PTHR10545">
    <property type="entry name" value="DIAMINE N-ACETYLTRANSFERASE"/>
    <property type="match status" value="1"/>
</dbReference>
<accession>A0A6L2PNJ1</accession>
<sequence length="248" mass="28025">MKLCGRRSCLYCKHIMPESDEREWTTLYSRSFCELADFEKMPDEPKTDENAADILVHHTELTLFQELANYSQYPEDPVVETDILEEDGFNSEHPYFHCFVAEPSTEDSGDAVVPNNGELFDMGACGVSKAGAGDDCDANTLLGYALYFYTYSTWKGKALYLEDLYVTPGCRGQGLGSALFNRVAKRAFESQCCRLDFAVLNWNPAQDFYKAKGAVNITEEEGWHHYRLDRKALAKLALEVNKADVTNE</sequence>
<protein>
    <recommendedName>
        <fullName evidence="4">N-acetyltransferase domain-containing protein</fullName>
    </recommendedName>
</protein>
<dbReference type="Proteomes" id="UP000502823">
    <property type="component" value="Unassembled WGS sequence"/>
</dbReference>
<proteinExistence type="inferred from homology"/>
<evidence type="ECO:0000256" key="1">
    <source>
        <dbReference type="ARBA" id="ARBA00008694"/>
    </source>
</evidence>
<dbReference type="AlphaFoldDB" id="A0A6L2PNJ1"/>
<dbReference type="SUPFAM" id="SSF55729">
    <property type="entry name" value="Acyl-CoA N-acyltransferases (Nat)"/>
    <property type="match status" value="1"/>
</dbReference>
<keyword evidence="6" id="KW-1185">Reference proteome</keyword>
<evidence type="ECO:0000256" key="3">
    <source>
        <dbReference type="ARBA" id="ARBA00023315"/>
    </source>
</evidence>
<dbReference type="Pfam" id="PF00583">
    <property type="entry name" value="Acetyltransf_1"/>
    <property type="match status" value="1"/>
</dbReference>
<keyword evidence="3" id="KW-0012">Acyltransferase</keyword>
<dbReference type="FunCoup" id="A0A6L2PNJ1">
    <property type="interactions" value="146"/>
</dbReference>
<organism evidence="5 6">
    <name type="scientific">Coptotermes formosanus</name>
    <name type="common">Formosan subterranean termite</name>
    <dbReference type="NCBI Taxonomy" id="36987"/>
    <lineage>
        <taxon>Eukaryota</taxon>
        <taxon>Metazoa</taxon>
        <taxon>Ecdysozoa</taxon>
        <taxon>Arthropoda</taxon>
        <taxon>Hexapoda</taxon>
        <taxon>Insecta</taxon>
        <taxon>Pterygota</taxon>
        <taxon>Neoptera</taxon>
        <taxon>Polyneoptera</taxon>
        <taxon>Dictyoptera</taxon>
        <taxon>Blattodea</taxon>
        <taxon>Blattoidea</taxon>
        <taxon>Termitoidae</taxon>
        <taxon>Rhinotermitidae</taxon>
        <taxon>Coptotermes</taxon>
    </lineage>
</organism>
<dbReference type="Gene3D" id="3.40.630.30">
    <property type="match status" value="1"/>
</dbReference>
<feature type="domain" description="N-acetyltransferase" evidence="4">
    <location>
        <begin position="68"/>
        <end position="239"/>
    </location>
</feature>
<dbReference type="EMBL" id="BLKM01011093">
    <property type="protein sequence ID" value="GFG32078.1"/>
    <property type="molecule type" value="Genomic_DNA"/>
</dbReference>
<comment type="caution">
    <text evidence="5">The sequence shown here is derived from an EMBL/GenBank/DDBJ whole genome shotgun (WGS) entry which is preliminary data.</text>
</comment>
<reference evidence="6" key="1">
    <citation type="submission" date="2020-01" db="EMBL/GenBank/DDBJ databases">
        <title>Draft genome sequence of the Termite Coptotermes fromosanus.</title>
        <authorList>
            <person name="Itakura S."/>
            <person name="Yosikawa Y."/>
            <person name="Umezawa K."/>
        </authorList>
    </citation>
    <scope>NUCLEOTIDE SEQUENCE [LARGE SCALE GENOMIC DNA]</scope>
</reference>
<evidence type="ECO:0000313" key="5">
    <source>
        <dbReference type="EMBL" id="GFG32078.1"/>
    </source>
</evidence>